<keyword evidence="6 8" id="KW-0808">Transferase</keyword>
<accession>A0A1E7Q4I5</accession>
<evidence type="ECO:0000256" key="9">
    <source>
        <dbReference type="SAM" id="MobiDB-lite"/>
    </source>
</evidence>
<dbReference type="Gene3D" id="3.40.50.150">
    <property type="entry name" value="Vaccinia Virus protein VP39"/>
    <property type="match status" value="1"/>
</dbReference>
<dbReference type="GO" id="GO:0052913">
    <property type="term" value="F:16S rRNA (guanine(966)-N(2))-methyltransferase activity"/>
    <property type="evidence" value="ECO:0007669"/>
    <property type="project" value="UniProtKB-EC"/>
</dbReference>
<feature type="region of interest" description="Disordered" evidence="9">
    <location>
        <begin position="1"/>
        <end position="26"/>
    </location>
</feature>
<feature type="compositionally biased region" description="Basic residues" evidence="9">
    <location>
        <begin position="1"/>
        <end position="10"/>
    </location>
</feature>
<sequence>MKQVKAKRQLKNTSSPTKQQGAISKAPGDVRVISGQWRGRKLPVFNAEGLRPTPDRVKETLFNWLMQHIDGALVLDCFAGSGSLAIEALSRHAQFARLIERDAKLAAHLKQNLQRLNCANAEVINQDCLSVLAQAANKHYDVVFIDPPFHKDLAMACCQALENNGWLTANAFIYLEVEKELNVNLIPKNWLLIKQQQAGQLAYRLYQRQNN</sequence>
<dbReference type="PANTHER" id="PTHR43542:SF1">
    <property type="entry name" value="METHYLTRANSFERASE"/>
    <property type="match status" value="1"/>
</dbReference>
<dbReference type="EC" id="2.1.1.171" evidence="3 8"/>
<reference evidence="11" key="1">
    <citation type="submission" date="2016-09" db="EMBL/GenBank/DDBJ databases">
        <authorList>
            <person name="Wan X."/>
            <person name="Hou S."/>
        </authorList>
    </citation>
    <scope>NUCLEOTIDE SEQUENCE [LARGE SCALE GENOMIC DNA]</scope>
    <source>
        <strain evidence="11">KH87</strain>
    </source>
</reference>
<protein>
    <recommendedName>
        <fullName evidence="4 8">Ribosomal RNA small subunit methyltransferase D</fullName>
        <ecNumber evidence="3 8">2.1.1.171</ecNumber>
    </recommendedName>
</protein>
<keyword evidence="5 8" id="KW-0489">Methyltransferase</keyword>
<dbReference type="GO" id="GO:0003676">
    <property type="term" value="F:nucleic acid binding"/>
    <property type="evidence" value="ECO:0007669"/>
    <property type="project" value="InterPro"/>
</dbReference>
<evidence type="ECO:0000256" key="3">
    <source>
        <dbReference type="ARBA" id="ARBA00012141"/>
    </source>
</evidence>
<evidence type="ECO:0000256" key="8">
    <source>
        <dbReference type="PIRNR" id="PIRNR004553"/>
    </source>
</evidence>
<evidence type="ECO:0000256" key="6">
    <source>
        <dbReference type="ARBA" id="ARBA00022679"/>
    </source>
</evidence>
<comment type="catalytic activity">
    <reaction evidence="7 8">
        <text>guanosine(966) in 16S rRNA + S-adenosyl-L-methionine = N(2)-methylguanosine(966) in 16S rRNA + S-adenosyl-L-homocysteine + H(+)</text>
        <dbReference type="Rhea" id="RHEA:23548"/>
        <dbReference type="Rhea" id="RHEA-COMP:10211"/>
        <dbReference type="Rhea" id="RHEA-COMP:10212"/>
        <dbReference type="ChEBI" id="CHEBI:15378"/>
        <dbReference type="ChEBI" id="CHEBI:57856"/>
        <dbReference type="ChEBI" id="CHEBI:59789"/>
        <dbReference type="ChEBI" id="CHEBI:74269"/>
        <dbReference type="ChEBI" id="CHEBI:74481"/>
        <dbReference type="EC" id="2.1.1.171"/>
    </reaction>
</comment>
<dbReference type="PANTHER" id="PTHR43542">
    <property type="entry name" value="METHYLTRANSFERASE"/>
    <property type="match status" value="1"/>
</dbReference>
<dbReference type="InterPro" id="IPR004398">
    <property type="entry name" value="RNA_MeTrfase_RsmD"/>
</dbReference>
<name>A0A1E7Q4I5_9GAMM</name>
<dbReference type="PROSITE" id="PS00092">
    <property type="entry name" value="N6_MTASE"/>
    <property type="match status" value="1"/>
</dbReference>
<dbReference type="SUPFAM" id="SSF53335">
    <property type="entry name" value="S-adenosyl-L-methionine-dependent methyltransferases"/>
    <property type="match status" value="1"/>
</dbReference>
<dbReference type="NCBIfam" id="TIGR00095">
    <property type="entry name" value="16S rRNA (guanine(966)-N(2))-methyltransferase RsmD"/>
    <property type="match status" value="1"/>
</dbReference>
<evidence type="ECO:0000313" key="10">
    <source>
        <dbReference type="EMBL" id="OEY68958.1"/>
    </source>
</evidence>
<gene>
    <name evidence="10" type="ORF">BI198_04785</name>
</gene>
<comment type="function">
    <text evidence="1 8">Specifically methylates the guanine in position 966 of 16S rRNA in the assembled 30S particle.</text>
</comment>
<evidence type="ECO:0000256" key="7">
    <source>
        <dbReference type="ARBA" id="ARBA00048326"/>
    </source>
</evidence>
<dbReference type="Pfam" id="PF03602">
    <property type="entry name" value="Cons_hypoth95"/>
    <property type="match status" value="1"/>
</dbReference>
<keyword evidence="8" id="KW-0698">rRNA processing</keyword>
<keyword evidence="8" id="KW-0949">S-adenosyl-L-methionine</keyword>
<dbReference type="EMBL" id="MKEK01000001">
    <property type="protein sequence ID" value="OEY68958.1"/>
    <property type="molecule type" value="Genomic_DNA"/>
</dbReference>
<dbReference type="InterPro" id="IPR029063">
    <property type="entry name" value="SAM-dependent_MTases_sf"/>
</dbReference>
<dbReference type="Proteomes" id="UP000242258">
    <property type="component" value="Unassembled WGS sequence"/>
</dbReference>
<organism evidence="10 11">
    <name type="scientific">Rheinheimera salexigens</name>
    <dbReference type="NCBI Taxonomy" id="1628148"/>
    <lineage>
        <taxon>Bacteria</taxon>
        <taxon>Pseudomonadati</taxon>
        <taxon>Pseudomonadota</taxon>
        <taxon>Gammaproteobacteria</taxon>
        <taxon>Chromatiales</taxon>
        <taxon>Chromatiaceae</taxon>
        <taxon>Rheinheimera</taxon>
    </lineage>
</organism>
<dbReference type="AlphaFoldDB" id="A0A1E7Q4I5"/>
<comment type="caution">
    <text evidence="10">The sequence shown here is derived from an EMBL/GenBank/DDBJ whole genome shotgun (WGS) entry which is preliminary data.</text>
</comment>
<dbReference type="OrthoDB" id="9803017at2"/>
<dbReference type="CDD" id="cd02440">
    <property type="entry name" value="AdoMet_MTases"/>
    <property type="match status" value="1"/>
</dbReference>
<evidence type="ECO:0000256" key="1">
    <source>
        <dbReference type="ARBA" id="ARBA00002649"/>
    </source>
</evidence>
<keyword evidence="11" id="KW-1185">Reference proteome</keyword>
<evidence type="ECO:0000256" key="5">
    <source>
        <dbReference type="ARBA" id="ARBA00022603"/>
    </source>
</evidence>
<dbReference type="STRING" id="1628148.BI198_04785"/>
<feature type="compositionally biased region" description="Polar residues" evidence="9">
    <location>
        <begin position="11"/>
        <end position="22"/>
    </location>
</feature>
<comment type="similarity">
    <text evidence="2 8">Belongs to the methyltransferase superfamily. RsmD family.</text>
</comment>
<dbReference type="RefSeq" id="WP_070048524.1">
    <property type="nucleotide sequence ID" value="NZ_CBCSDO010000003.1"/>
</dbReference>
<dbReference type="PIRSF" id="PIRSF004553">
    <property type="entry name" value="CHP00095"/>
    <property type="match status" value="1"/>
</dbReference>
<proteinExistence type="inferred from homology"/>
<dbReference type="InterPro" id="IPR002052">
    <property type="entry name" value="DNA_methylase_N6_adenine_CS"/>
</dbReference>
<evidence type="ECO:0000256" key="4">
    <source>
        <dbReference type="ARBA" id="ARBA00013682"/>
    </source>
</evidence>
<evidence type="ECO:0000256" key="2">
    <source>
        <dbReference type="ARBA" id="ARBA00005269"/>
    </source>
</evidence>
<evidence type="ECO:0000313" key="11">
    <source>
        <dbReference type="Proteomes" id="UP000242258"/>
    </source>
</evidence>